<feature type="transmembrane region" description="Helical" evidence="1">
    <location>
        <begin position="117"/>
        <end position="137"/>
    </location>
</feature>
<feature type="transmembrane region" description="Helical" evidence="1">
    <location>
        <begin position="175"/>
        <end position="199"/>
    </location>
</feature>
<keyword evidence="1" id="KW-0812">Transmembrane</keyword>
<protein>
    <submittedName>
        <fullName evidence="2">Membrane protein</fullName>
    </submittedName>
</protein>
<feature type="transmembrane region" description="Helical" evidence="1">
    <location>
        <begin position="12"/>
        <end position="30"/>
    </location>
</feature>
<dbReference type="RefSeq" id="WP_014968626.1">
    <property type="nucleotide sequence ID" value="NC_018664.1"/>
</dbReference>
<dbReference type="KEGG" id="cad:Curi_c24970"/>
<gene>
    <name evidence="2" type="ordered locus">Curi_c24970</name>
</gene>
<dbReference type="Proteomes" id="UP000006094">
    <property type="component" value="Chromosome"/>
</dbReference>
<feature type="transmembrane region" description="Helical" evidence="1">
    <location>
        <begin position="93"/>
        <end position="110"/>
    </location>
</feature>
<keyword evidence="3" id="KW-1185">Reference proteome</keyword>
<evidence type="ECO:0000313" key="3">
    <source>
        <dbReference type="Proteomes" id="UP000006094"/>
    </source>
</evidence>
<keyword evidence="1" id="KW-1133">Transmembrane helix</keyword>
<organism evidence="2 3">
    <name type="scientific">Gottschalkia acidurici (strain ATCC 7906 / DSM 604 / BCRC 14475 / CIP 104303 / KCTC 5404 / NCIMB 10678 / 9a)</name>
    <name type="common">Clostridium acidurici</name>
    <dbReference type="NCBI Taxonomy" id="1128398"/>
    <lineage>
        <taxon>Bacteria</taxon>
        <taxon>Bacillati</taxon>
        <taxon>Bacillota</taxon>
        <taxon>Tissierellia</taxon>
        <taxon>Tissierellales</taxon>
        <taxon>Gottschalkiaceae</taxon>
        <taxon>Gottschalkia</taxon>
    </lineage>
</organism>
<dbReference type="AlphaFoldDB" id="K0B2W3"/>
<feature type="transmembrane region" description="Helical" evidence="1">
    <location>
        <begin position="219"/>
        <end position="239"/>
    </location>
</feature>
<name>K0B2W3_GOTA9</name>
<evidence type="ECO:0000313" key="2">
    <source>
        <dbReference type="EMBL" id="AFS79492.1"/>
    </source>
</evidence>
<keyword evidence="1" id="KW-0472">Membrane</keyword>
<feature type="transmembrane region" description="Helical" evidence="1">
    <location>
        <begin position="36"/>
        <end position="57"/>
    </location>
</feature>
<evidence type="ECO:0000256" key="1">
    <source>
        <dbReference type="SAM" id="Phobius"/>
    </source>
</evidence>
<proteinExistence type="predicted"/>
<dbReference type="eggNOG" id="ENOG5033CA3">
    <property type="taxonomic scope" value="Bacteria"/>
</dbReference>
<sequence length="243" mass="28547">MRNKKYNFMDIKILLLAISFIYVLCLYIDFSNKQFFISIDIVKYISILLCFIISLLIGKRAISVKDRCLLQVGLLFTVLADLCLLILGYFKLGVAFFCITQIVYFFRYKVKVNFSIIMSYMKILSIILIVCLSVNYFWLKADIIIPISIFYFICLLNSIIESLKLLRNKRYPYPNAYMIAIGMILFLLCDINVGLYNISRAGNFQPWLIKVLRDVSYPLIWLFYLPSQVLLSLSGFRIYDKRY</sequence>
<feature type="transmembrane region" description="Helical" evidence="1">
    <location>
        <begin position="143"/>
        <end position="163"/>
    </location>
</feature>
<reference evidence="2 3" key="1">
    <citation type="journal article" date="2012" name="PLoS ONE">
        <title>The purine-utilizing bacterium Clostridium acidurici 9a: a genome-guided metabolic reconsideration.</title>
        <authorList>
            <person name="Hartwich K."/>
            <person name="Poehlein A."/>
            <person name="Daniel R."/>
        </authorList>
    </citation>
    <scope>NUCLEOTIDE SEQUENCE [LARGE SCALE GENOMIC DNA]</scope>
    <source>
        <strain evidence="3">ATCC 7906 / DSM 604 / BCRC 14475 / CIP 104303 / KCTC 5404 / NCIMB 10678 / 9a</strain>
    </source>
</reference>
<dbReference type="HOGENOM" id="CLU_091628_0_0_9"/>
<dbReference type="PATRIC" id="fig|1128398.3.peg.2572"/>
<accession>K0B2W3</accession>
<dbReference type="EMBL" id="CP003326">
    <property type="protein sequence ID" value="AFS79492.1"/>
    <property type="molecule type" value="Genomic_DNA"/>
</dbReference>
<dbReference type="OrthoDB" id="1707404at2"/>